<dbReference type="Proteomes" id="UP000281726">
    <property type="component" value="Unassembled WGS sequence"/>
</dbReference>
<feature type="region of interest" description="Disordered" evidence="1">
    <location>
        <begin position="190"/>
        <end position="209"/>
    </location>
</feature>
<feature type="compositionally biased region" description="Polar residues" evidence="1">
    <location>
        <begin position="200"/>
        <end position="209"/>
    </location>
</feature>
<name>A0A3A9YZ34_9ACTN</name>
<protein>
    <submittedName>
        <fullName evidence="2">Uncharacterized protein</fullName>
    </submittedName>
</protein>
<dbReference type="InterPro" id="IPR046904">
    <property type="entry name" value="ABC-3C_MC2"/>
</dbReference>
<proteinExistence type="predicted"/>
<dbReference type="AlphaFoldDB" id="A0A3A9YZ34"/>
<gene>
    <name evidence="2" type="ORF">D7223_24975</name>
</gene>
<dbReference type="EMBL" id="RBAK01000012">
    <property type="protein sequence ID" value="RKN41009.1"/>
    <property type="molecule type" value="Genomic_DNA"/>
</dbReference>
<keyword evidence="3" id="KW-1185">Reference proteome</keyword>
<evidence type="ECO:0000256" key="1">
    <source>
        <dbReference type="SAM" id="MobiDB-lite"/>
    </source>
</evidence>
<reference evidence="2 3" key="1">
    <citation type="journal article" date="2004" name="Syst. Appl. Microbiol.">
        <title>Cryptoendolithic actinomycetes from antarctic sandstone rock samples: Micromonospora endolithica sp. nov. and two isolates related to Micromonospora coerulea Jensen 1932.</title>
        <authorList>
            <person name="Hirsch P."/>
            <person name="Mevs U."/>
            <person name="Kroppenstedt R.M."/>
            <person name="Schumann P."/>
            <person name="Stackebrandt E."/>
        </authorList>
    </citation>
    <scope>NUCLEOTIDE SEQUENCE [LARGE SCALE GENOMIC DNA]</scope>
    <source>
        <strain evidence="2 3">JCM 12677</strain>
    </source>
</reference>
<organism evidence="2 3">
    <name type="scientific">Micromonospora endolithica</name>
    <dbReference type="NCBI Taxonomy" id="230091"/>
    <lineage>
        <taxon>Bacteria</taxon>
        <taxon>Bacillati</taxon>
        <taxon>Actinomycetota</taxon>
        <taxon>Actinomycetes</taxon>
        <taxon>Micromonosporales</taxon>
        <taxon>Micromonosporaceae</taxon>
        <taxon>Micromonospora</taxon>
    </lineage>
</organism>
<sequence>MTTGAGVYHAAPHTPVVVPEHDTVFRLAQLVLLLDAAAQFHPDGVPLERLGVYDFIAANPLLMASAEDDPDRLELLMAGFDDRALSYASPAQRFATRRERLQHDLALLLAYDLATTAVRGHVLYRLTSAGHELTSRFTAMYAHSYTLAANIVMNRLRKVSDSRLRECITDWTRLPISPTGIDLADLFTEPTGQEADDDTVGSSATGPTS</sequence>
<comment type="caution">
    <text evidence="2">The sequence shown here is derived from an EMBL/GenBank/DDBJ whole genome shotgun (WGS) entry which is preliminary data.</text>
</comment>
<dbReference type="Pfam" id="PF20288">
    <property type="entry name" value="MC2"/>
    <property type="match status" value="1"/>
</dbReference>
<dbReference type="OrthoDB" id="4962877at2"/>
<accession>A0A3A9YZ34</accession>
<evidence type="ECO:0000313" key="3">
    <source>
        <dbReference type="Proteomes" id="UP000281726"/>
    </source>
</evidence>
<evidence type="ECO:0000313" key="2">
    <source>
        <dbReference type="EMBL" id="RKN41009.1"/>
    </source>
</evidence>